<evidence type="ECO:0000313" key="3">
    <source>
        <dbReference type="Proteomes" id="UP000017862"/>
    </source>
</evidence>
<protein>
    <submittedName>
        <fullName evidence="2">Uncharacterized protein</fullName>
    </submittedName>
</protein>
<dbReference type="PATRIC" id="fig|1261131.3.peg.462"/>
<dbReference type="STRING" id="1261131.lam_483"/>
<dbReference type="Proteomes" id="UP000017862">
    <property type="component" value="Chromosome"/>
</dbReference>
<evidence type="ECO:0000313" key="2">
    <source>
        <dbReference type="EMBL" id="AHA27842.1"/>
    </source>
</evidence>
<reference evidence="2 3" key="1">
    <citation type="journal article" date="2014" name="Mol. Plant Microbe Interact.">
        <title>The complete genome sequence of Candidatus Liberibacter americanus, associated with citrus Huanglongbing.</title>
        <authorList>
            <person name="Wulff N.A."/>
            <person name="Zhang S."/>
            <person name="Setubal J.C."/>
            <person name="Almeida N.F."/>
            <person name="Martins E.C."/>
            <person name="Harakava R."/>
            <person name="Kumar D."/>
            <person name="Rangel L.T."/>
            <person name="Foissac X."/>
            <person name="Bove J."/>
            <person name="Gabriel D.W."/>
        </authorList>
    </citation>
    <scope>NUCLEOTIDE SEQUENCE [LARGE SCALE GENOMIC DNA]</scope>
    <source>
        <strain evidence="2 3">Sao Paulo</strain>
    </source>
</reference>
<name>U6B7Z0_9HYPH</name>
<accession>U6B7Z0</accession>
<dbReference type="eggNOG" id="COG3756">
    <property type="taxonomic scope" value="Bacteria"/>
</dbReference>
<evidence type="ECO:0000256" key="1">
    <source>
        <dbReference type="SAM" id="MobiDB-lite"/>
    </source>
</evidence>
<dbReference type="AlphaFoldDB" id="U6B7Z0"/>
<dbReference type="HOGENOM" id="CLU_2258597_0_0_5"/>
<sequence>MLTRIILDYSEARLEPTPVSQRLEYINQESNYHVPIKHKNSSTDPTSFTDTNILSSDNSTDEAQWLKRLTWSRRYDVWPSEWGPSPDEQGCLVPNKLLKDSDN</sequence>
<keyword evidence="3" id="KW-1185">Reference proteome</keyword>
<organism evidence="2 3">
    <name type="scientific">Candidatus Liberibacter americanus str. Sao Paulo</name>
    <dbReference type="NCBI Taxonomy" id="1261131"/>
    <lineage>
        <taxon>Bacteria</taxon>
        <taxon>Pseudomonadati</taxon>
        <taxon>Pseudomonadota</taxon>
        <taxon>Alphaproteobacteria</taxon>
        <taxon>Hyphomicrobiales</taxon>
        <taxon>Rhizobiaceae</taxon>
        <taxon>Liberibacter</taxon>
    </lineage>
</organism>
<gene>
    <name evidence="2" type="ORF">lam_483</name>
</gene>
<dbReference type="KEGG" id="lar:lam_483"/>
<feature type="region of interest" description="Disordered" evidence="1">
    <location>
        <begin position="36"/>
        <end position="55"/>
    </location>
</feature>
<feature type="region of interest" description="Disordered" evidence="1">
    <location>
        <begin position="80"/>
        <end position="103"/>
    </location>
</feature>
<feature type="compositionally biased region" description="Polar residues" evidence="1">
    <location>
        <begin position="42"/>
        <end position="55"/>
    </location>
</feature>
<proteinExistence type="predicted"/>
<dbReference type="EMBL" id="CP006604">
    <property type="protein sequence ID" value="AHA27842.1"/>
    <property type="molecule type" value="Genomic_DNA"/>
</dbReference>